<dbReference type="InterPro" id="IPR046373">
    <property type="entry name" value="Acyl-CoA_Oxase/DH_mid-dom_sf"/>
</dbReference>
<accession>A0A140IDV3</accession>
<keyword evidence="3" id="KW-1185">Reference proteome</keyword>
<feature type="domain" description="Acyl-CoA dehydrogenase/oxidase N-terminal" evidence="1">
    <location>
        <begin position="30"/>
        <end position="108"/>
    </location>
</feature>
<dbReference type="Proteomes" id="UP000036902">
    <property type="component" value="Chromosome"/>
</dbReference>
<dbReference type="Gene3D" id="1.10.540.10">
    <property type="entry name" value="Acyl-CoA dehydrogenase/oxidase, N-terminal domain"/>
    <property type="match status" value="1"/>
</dbReference>
<protein>
    <submittedName>
        <fullName evidence="2">Acyl-CoA dehydrogenase</fullName>
    </submittedName>
</protein>
<dbReference type="KEGG" id="thu:AC731_002605"/>
<gene>
    <name evidence="2" type="ORF">AC731_002605</name>
</gene>
<dbReference type="SUPFAM" id="SSF56645">
    <property type="entry name" value="Acyl-CoA dehydrogenase NM domain-like"/>
    <property type="match status" value="1"/>
</dbReference>
<dbReference type="GO" id="GO:0050660">
    <property type="term" value="F:flavin adenine dinucleotide binding"/>
    <property type="evidence" value="ECO:0007669"/>
    <property type="project" value="InterPro"/>
</dbReference>
<dbReference type="PANTHER" id="PTHR43884:SF12">
    <property type="entry name" value="ISOVALERYL-COA DEHYDROGENASE, MITOCHONDRIAL-RELATED"/>
    <property type="match status" value="1"/>
</dbReference>
<evidence type="ECO:0000313" key="2">
    <source>
        <dbReference type="EMBL" id="AMO35928.1"/>
    </source>
</evidence>
<evidence type="ECO:0000313" key="3">
    <source>
        <dbReference type="Proteomes" id="UP000036902"/>
    </source>
</evidence>
<reference evidence="3" key="1">
    <citation type="submission" date="2016-03" db="EMBL/GenBank/DDBJ databases">
        <authorList>
            <person name="Ma C."/>
            <person name="Zhou S."/>
            <person name="Yang G."/>
        </authorList>
    </citation>
    <scope>NUCLEOTIDE SEQUENCE [LARGE SCALE GENOMIC DNA]</scope>
    <source>
        <strain evidence="3">SgZ-1</strain>
    </source>
</reference>
<dbReference type="InterPro" id="IPR009100">
    <property type="entry name" value="AcylCoA_DH/oxidase_NM_dom_sf"/>
</dbReference>
<dbReference type="RefSeq" id="WP_048709053.1">
    <property type="nucleotide sequence ID" value="NZ_CP014646.1"/>
</dbReference>
<dbReference type="Gene3D" id="2.40.110.10">
    <property type="entry name" value="Butyryl-CoA Dehydrogenase, subunit A, domain 2"/>
    <property type="match status" value="1"/>
</dbReference>
<dbReference type="EMBL" id="CP014646">
    <property type="protein sequence ID" value="AMO35928.1"/>
    <property type="molecule type" value="Genomic_DNA"/>
</dbReference>
<dbReference type="GO" id="GO:0003995">
    <property type="term" value="F:acyl-CoA dehydrogenase activity"/>
    <property type="evidence" value="ECO:0007669"/>
    <property type="project" value="TreeGrafter"/>
</dbReference>
<sequence length="361" mass="38585">MNARIDAVDADLSWFSINAEAYNLGAADADQLVPELGRRGLFRIGVPQSLGGDGGATFDGVEAIAAIAERSLTAAFVFWGQRTFIEYLLQSPNTQLRERWLPALLTGEFAGATGLSNAMKFLSGIESLQLRATQHGARWELDGRLPWVTNLRKAGFIVAAAVERSDGATPMVVALTDSQQGVARSADLDLVALRGSNTAAIDVSAADIGPEHVLHEDARSFCPGVRPAFLSLQLGMSIGLARVALRTAAQHGQGAHRILLPRVGEVSAELEQLVGAVRDGLASRRFVAEPAALFRIRIRLAEIVQSALGLELDASGGRAYLRDQNRDFARRWVEGAFIPVITPSLTQLQGELAKQAGACKA</sequence>
<organism evidence="2 3">
    <name type="scientific">Thauera humireducens</name>
    <dbReference type="NCBI Taxonomy" id="1134435"/>
    <lineage>
        <taxon>Bacteria</taxon>
        <taxon>Pseudomonadati</taxon>
        <taxon>Pseudomonadota</taxon>
        <taxon>Betaproteobacteria</taxon>
        <taxon>Rhodocyclales</taxon>
        <taxon>Zoogloeaceae</taxon>
        <taxon>Thauera</taxon>
    </lineage>
</organism>
<dbReference type="AlphaFoldDB" id="A0A140IDV3"/>
<dbReference type="InterPro" id="IPR013786">
    <property type="entry name" value="AcylCoA_DH/ox_N"/>
</dbReference>
<name>A0A140IDV3_9RHOO</name>
<proteinExistence type="predicted"/>
<dbReference type="PANTHER" id="PTHR43884">
    <property type="entry name" value="ACYL-COA DEHYDROGENASE"/>
    <property type="match status" value="1"/>
</dbReference>
<dbReference type="STRING" id="1134435.AC731_002605"/>
<dbReference type="InterPro" id="IPR037069">
    <property type="entry name" value="AcylCoA_DH/ox_N_sf"/>
</dbReference>
<evidence type="ECO:0000259" key="1">
    <source>
        <dbReference type="Pfam" id="PF02771"/>
    </source>
</evidence>
<dbReference type="Pfam" id="PF02771">
    <property type="entry name" value="Acyl-CoA_dh_N"/>
    <property type="match status" value="1"/>
</dbReference>